<dbReference type="PANTHER" id="PTHR15336">
    <property type="entry name" value="UBIQUINOL-CYTOCHROME C REDUCTASE COMPLEX 7.8 KDA PROTEIN"/>
    <property type="match status" value="1"/>
</dbReference>
<evidence type="ECO:0000313" key="13">
    <source>
        <dbReference type="EMBL" id="PWN23536.1"/>
    </source>
</evidence>
<proteinExistence type="inferred from homology"/>
<dbReference type="Pfam" id="PF02320">
    <property type="entry name" value="UCR_hinge"/>
    <property type="match status" value="1"/>
</dbReference>
<accession>A0A316UE91</accession>
<dbReference type="GeneID" id="37012998"/>
<dbReference type="EMBL" id="KZ819321">
    <property type="protein sequence ID" value="PWN23536.1"/>
    <property type="molecule type" value="Genomic_DNA"/>
</dbReference>
<evidence type="ECO:0000256" key="9">
    <source>
        <dbReference type="ARBA" id="ARBA00044155"/>
    </source>
</evidence>
<dbReference type="InterPro" id="IPR023184">
    <property type="entry name" value="Ubol_cytC_Rdtase_hinge_dom"/>
</dbReference>
<dbReference type="InterPro" id="IPR036811">
    <property type="entry name" value="Ubol_cytC_Rdtase_hinge_dom_sf"/>
</dbReference>
<evidence type="ECO:0000256" key="6">
    <source>
        <dbReference type="ARBA" id="ARBA00022982"/>
    </source>
</evidence>
<dbReference type="Gene3D" id="1.10.287.20">
    <property type="entry name" value="Ubiquinol-cytochrome C reductase hinge domain"/>
    <property type="match status" value="1"/>
</dbReference>
<dbReference type="AlphaFoldDB" id="A0A316UE91"/>
<feature type="compositionally biased region" description="Acidic residues" evidence="11">
    <location>
        <begin position="19"/>
        <end position="74"/>
    </location>
</feature>
<keyword evidence="5" id="KW-0999">Mitochondrion inner membrane</keyword>
<keyword evidence="6" id="KW-0249">Electron transport</keyword>
<comment type="similarity">
    <text evidence="2">Belongs to the UQCRH/QCR6 family.</text>
</comment>
<keyword evidence="4" id="KW-0679">Respiratory chain</keyword>
<evidence type="ECO:0000256" key="5">
    <source>
        <dbReference type="ARBA" id="ARBA00022792"/>
    </source>
</evidence>
<gene>
    <name evidence="13" type="ORF">BCV69DRAFT_279464</name>
</gene>
<dbReference type="GO" id="GO:0006122">
    <property type="term" value="P:mitochondrial electron transport, ubiquinol to cytochrome c"/>
    <property type="evidence" value="ECO:0007669"/>
    <property type="project" value="InterPro"/>
</dbReference>
<dbReference type="InterPro" id="IPR003422">
    <property type="entry name" value="Cyt_b-c1_6"/>
</dbReference>
<dbReference type="GO" id="GO:0005743">
    <property type="term" value="C:mitochondrial inner membrane"/>
    <property type="evidence" value="ECO:0007669"/>
    <property type="project" value="UniProtKB-SubCell"/>
</dbReference>
<keyword evidence="14" id="KW-1185">Reference proteome</keyword>
<evidence type="ECO:0000256" key="10">
    <source>
        <dbReference type="ARBA" id="ARBA00044246"/>
    </source>
</evidence>
<evidence type="ECO:0000256" key="8">
    <source>
        <dbReference type="ARBA" id="ARBA00023136"/>
    </source>
</evidence>
<dbReference type="PANTHER" id="PTHR15336:SF0">
    <property type="entry name" value="CYTOCHROME B-C1 COMPLEX SUBUNIT 6, MITOCHONDRIAL"/>
    <property type="match status" value="1"/>
</dbReference>
<protein>
    <recommendedName>
        <fullName evidence="9">Cytochrome b-c1 complex subunit 6, mitochondrial</fullName>
    </recommendedName>
    <alternativeName>
        <fullName evidence="10">Complex III subunit 6</fullName>
    </alternativeName>
</protein>
<feature type="region of interest" description="Disordered" evidence="11">
    <location>
        <begin position="1"/>
        <end position="77"/>
    </location>
</feature>
<dbReference type="STRING" id="1684307.A0A316UE91"/>
<name>A0A316UE91_9BASI</name>
<organism evidence="13 14">
    <name type="scientific">Pseudomicrostroma glucosiphilum</name>
    <dbReference type="NCBI Taxonomy" id="1684307"/>
    <lineage>
        <taxon>Eukaryota</taxon>
        <taxon>Fungi</taxon>
        <taxon>Dikarya</taxon>
        <taxon>Basidiomycota</taxon>
        <taxon>Ustilaginomycotina</taxon>
        <taxon>Exobasidiomycetes</taxon>
        <taxon>Microstromatales</taxon>
        <taxon>Microstromatales incertae sedis</taxon>
        <taxon>Pseudomicrostroma</taxon>
    </lineage>
</organism>
<evidence type="ECO:0000259" key="12">
    <source>
        <dbReference type="Pfam" id="PF02320"/>
    </source>
</evidence>
<evidence type="ECO:0000256" key="4">
    <source>
        <dbReference type="ARBA" id="ARBA00022660"/>
    </source>
</evidence>
<sequence>MSSVTSFFSSMLPALHADDEGESEEGEASEGGEESEGGEGESGGDEESSEGGEGEEEESGGDDEEEEEEEEEDLMPGIYEECEKSKQCAPAKHHFDECTNRVNEGNGFKGEDCMEEFFHLAHCASDCTAPKIFSKLV</sequence>
<dbReference type="SUPFAM" id="SSF81531">
    <property type="entry name" value="Non-heme 11 kDa protein of cytochrome bc1 complex (Ubiquinol-cytochrome c reductase)"/>
    <property type="match status" value="1"/>
</dbReference>
<keyword evidence="7" id="KW-0496">Mitochondrion</keyword>
<dbReference type="FunFam" id="1.10.287.20:FF:000003">
    <property type="entry name" value="Cytochrome b-c1 complex subunit 6"/>
    <property type="match status" value="1"/>
</dbReference>
<dbReference type="RefSeq" id="XP_025350696.1">
    <property type="nucleotide sequence ID" value="XM_025491264.1"/>
</dbReference>
<comment type="subcellular location">
    <subcellularLocation>
        <location evidence="1">Mitochondrion inner membrane</location>
        <topology evidence="1">Peripheral membrane protein</topology>
        <orientation evidence="1">Intermembrane side</orientation>
    </subcellularLocation>
</comment>
<evidence type="ECO:0000256" key="7">
    <source>
        <dbReference type="ARBA" id="ARBA00023128"/>
    </source>
</evidence>
<feature type="domain" description="Ubiquinol-cytochrome C reductase hinge" evidence="12">
    <location>
        <begin position="74"/>
        <end position="136"/>
    </location>
</feature>
<evidence type="ECO:0000313" key="14">
    <source>
        <dbReference type="Proteomes" id="UP000245942"/>
    </source>
</evidence>
<dbReference type="Proteomes" id="UP000245942">
    <property type="component" value="Unassembled WGS sequence"/>
</dbReference>
<evidence type="ECO:0000256" key="1">
    <source>
        <dbReference type="ARBA" id="ARBA00004137"/>
    </source>
</evidence>
<keyword evidence="8" id="KW-0472">Membrane</keyword>
<dbReference type="OrthoDB" id="405848at2759"/>
<keyword evidence="3" id="KW-0813">Transport</keyword>
<evidence type="ECO:0000256" key="2">
    <source>
        <dbReference type="ARBA" id="ARBA00006498"/>
    </source>
</evidence>
<evidence type="ECO:0000256" key="11">
    <source>
        <dbReference type="SAM" id="MobiDB-lite"/>
    </source>
</evidence>
<evidence type="ECO:0000256" key="3">
    <source>
        <dbReference type="ARBA" id="ARBA00022448"/>
    </source>
</evidence>
<reference evidence="13 14" key="1">
    <citation type="journal article" date="2018" name="Mol. Biol. Evol.">
        <title>Broad Genomic Sampling Reveals a Smut Pathogenic Ancestry of the Fungal Clade Ustilaginomycotina.</title>
        <authorList>
            <person name="Kijpornyongpan T."/>
            <person name="Mondo S.J."/>
            <person name="Barry K."/>
            <person name="Sandor L."/>
            <person name="Lee J."/>
            <person name="Lipzen A."/>
            <person name="Pangilinan J."/>
            <person name="LaButti K."/>
            <person name="Hainaut M."/>
            <person name="Henrissat B."/>
            <person name="Grigoriev I.V."/>
            <person name="Spatafora J.W."/>
            <person name="Aime M.C."/>
        </authorList>
    </citation>
    <scope>NUCLEOTIDE SEQUENCE [LARGE SCALE GENOMIC DNA]</scope>
    <source>
        <strain evidence="13 14">MCA 4718</strain>
    </source>
</reference>